<gene>
    <name evidence="1" type="ORF">VL20_2035</name>
</gene>
<reference evidence="1 2" key="1">
    <citation type="journal article" date="2016" name="Stand. Genomic Sci.">
        <title>Complete genome sequence and genomic characterization of Microcystis panniformis FACHB 1757 by third-generation sequencing.</title>
        <authorList>
            <person name="Zhang J.Y."/>
            <person name="Guan R."/>
            <person name="Zhang H.J."/>
            <person name="Li H."/>
            <person name="Xiao P."/>
            <person name="Yu G.L."/>
            <person name="Du L."/>
            <person name="Cao D.M."/>
            <person name="Zhu B.C."/>
            <person name="Li R.H."/>
            <person name="Lu Z.H."/>
        </authorList>
    </citation>
    <scope>NUCLEOTIDE SEQUENCE [LARGE SCALE GENOMIC DNA]</scope>
    <source>
        <strain evidence="1 2">FACHB-1757</strain>
    </source>
</reference>
<dbReference type="PATRIC" id="fig|1638788.3.peg.2047"/>
<accession>A0A0K1RZ59</accession>
<dbReference type="RefSeq" id="WP_002762420.1">
    <property type="nucleotide sequence ID" value="NZ_CP011339.1"/>
</dbReference>
<dbReference type="Proteomes" id="UP000068167">
    <property type="component" value="Chromosome"/>
</dbReference>
<dbReference type="EMBL" id="CP011339">
    <property type="protein sequence ID" value="AKV67159.1"/>
    <property type="molecule type" value="Genomic_DNA"/>
</dbReference>
<protein>
    <submittedName>
        <fullName evidence="1">Mobile element protein</fullName>
    </submittedName>
</protein>
<dbReference type="KEGG" id="mpk:VL20_2035"/>
<keyword evidence="2" id="KW-1185">Reference proteome</keyword>
<dbReference type="AlphaFoldDB" id="A0A0K1RZ59"/>
<proteinExistence type="predicted"/>
<evidence type="ECO:0000313" key="2">
    <source>
        <dbReference type="Proteomes" id="UP000068167"/>
    </source>
</evidence>
<evidence type="ECO:0000313" key="1">
    <source>
        <dbReference type="EMBL" id="AKV67159.1"/>
    </source>
</evidence>
<organism evidence="1 2">
    <name type="scientific">Microcystis panniformis FACHB-1757</name>
    <dbReference type="NCBI Taxonomy" id="1638788"/>
    <lineage>
        <taxon>Bacteria</taxon>
        <taxon>Bacillati</taxon>
        <taxon>Cyanobacteriota</taxon>
        <taxon>Cyanophyceae</taxon>
        <taxon>Oscillatoriophycideae</taxon>
        <taxon>Chroococcales</taxon>
        <taxon>Microcystaceae</taxon>
        <taxon>Microcystis</taxon>
    </lineage>
</organism>
<name>A0A0K1RZ59_9CHRO</name>
<sequence>MAIKRITFRLDPNQTQNNKLHYSQKLHCSLYNACVYHRKTESKKFGKNLNYFDQQNCLPELKKCWPEYKELGSHALQATVKRVDFAFQRFFKLKSGYPKFKASRNYRGWTYPDGAGWSIDSSGHHGFLVMIR</sequence>